<name>A0ABT9XR69_9BACI</name>
<evidence type="ECO:0000313" key="2">
    <source>
        <dbReference type="Proteomes" id="UP001224122"/>
    </source>
</evidence>
<keyword evidence="2" id="KW-1185">Reference proteome</keyword>
<accession>A0ABT9XR69</accession>
<organism evidence="1 2">
    <name type="scientific">Neobacillus ginsengisoli</name>
    <dbReference type="NCBI Taxonomy" id="904295"/>
    <lineage>
        <taxon>Bacteria</taxon>
        <taxon>Bacillati</taxon>
        <taxon>Bacillota</taxon>
        <taxon>Bacilli</taxon>
        <taxon>Bacillales</taxon>
        <taxon>Bacillaceae</taxon>
        <taxon>Neobacillus</taxon>
    </lineage>
</organism>
<dbReference type="InterPro" id="IPR052188">
    <property type="entry name" value="Ni-pincer_cofactor_biosynth"/>
</dbReference>
<sequence>MRVRTHQDIARIEVEPNDMKTILENHESIVNELQNYGYKYITLDLIGYLSGSMNKVLA</sequence>
<reference evidence="1 2" key="1">
    <citation type="submission" date="2023-07" db="EMBL/GenBank/DDBJ databases">
        <title>Genomic Encyclopedia of Type Strains, Phase IV (KMG-IV): sequencing the most valuable type-strain genomes for metagenomic binning, comparative biology and taxonomic classification.</title>
        <authorList>
            <person name="Goeker M."/>
        </authorList>
    </citation>
    <scope>NUCLEOTIDE SEQUENCE [LARGE SCALE GENOMIC DNA]</scope>
    <source>
        <strain evidence="1 2">DSM 27594</strain>
    </source>
</reference>
<proteinExistence type="predicted"/>
<dbReference type="RefSeq" id="WP_307405343.1">
    <property type="nucleotide sequence ID" value="NZ_JAUSTW010000002.1"/>
</dbReference>
<dbReference type="PANTHER" id="PTHR43169:SF2">
    <property type="entry name" value="NAD_GMP SYNTHASE DOMAIN-CONTAINING PROTEIN"/>
    <property type="match status" value="1"/>
</dbReference>
<dbReference type="Proteomes" id="UP001224122">
    <property type="component" value="Unassembled WGS sequence"/>
</dbReference>
<dbReference type="EMBL" id="JAUSTW010000002">
    <property type="protein sequence ID" value="MDQ0198024.1"/>
    <property type="molecule type" value="Genomic_DNA"/>
</dbReference>
<gene>
    <name evidence="1" type="ORF">J2S10_001165</name>
</gene>
<dbReference type="PANTHER" id="PTHR43169">
    <property type="entry name" value="EXSB FAMILY PROTEIN"/>
    <property type="match status" value="1"/>
</dbReference>
<protein>
    <submittedName>
        <fullName evidence="1">PP-loop superfamily ATP-utilizing enzyme</fullName>
    </submittedName>
</protein>
<comment type="caution">
    <text evidence="1">The sequence shown here is derived from an EMBL/GenBank/DDBJ whole genome shotgun (WGS) entry which is preliminary data.</text>
</comment>
<evidence type="ECO:0000313" key="1">
    <source>
        <dbReference type="EMBL" id="MDQ0198024.1"/>
    </source>
</evidence>